<feature type="coiled-coil region" evidence="1">
    <location>
        <begin position="63"/>
        <end position="100"/>
    </location>
</feature>
<evidence type="ECO:0000313" key="2">
    <source>
        <dbReference type="EMBL" id="KJA27487.1"/>
    </source>
</evidence>
<gene>
    <name evidence="2" type="ORF">HYPSUDRAFT_35389</name>
</gene>
<dbReference type="Proteomes" id="UP000054270">
    <property type="component" value="Unassembled WGS sequence"/>
</dbReference>
<dbReference type="EMBL" id="KN817524">
    <property type="protein sequence ID" value="KJA27487.1"/>
    <property type="molecule type" value="Genomic_DNA"/>
</dbReference>
<proteinExistence type="predicted"/>
<reference evidence="3" key="1">
    <citation type="submission" date="2014-04" db="EMBL/GenBank/DDBJ databases">
        <title>Evolutionary Origins and Diversification of the Mycorrhizal Mutualists.</title>
        <authorList>
            <consortium name="DOE Joint Genome Institute"/>
            <consortium name="Mycorrhizal Genomics Consortium"/>
            <person name="Kohler A."/>
            <person name="Kuo A."/>
            <person name="Nagy L.G."/>
            <person name="Floudas D."/>
            <person name="Copeland A."/>
            <person name="Barry K.W."/>
            <person name="Cichocki N."/>
            <person name="Veneault-Fourrey C."/>
            <person name="LaButti K."/>
            <person name="Lindquist E.A."/>
            <person name="Lipzen A."/>
            <person name="Lundell T."/>
            <person name="Morin E."/>
            <person name="Murat C."/>
            <person name="Riley R."/>
            <person name="Ohm R."/>
            <person name="Sun H."/>
            <person name="Tunlid A."/>
            <person name="Henrissat B."/>
            <person name="Grigoriev I.V."/>
            <person name="Hibbett D.S."/>
            <person name="Martin F."/>
        </authorList>
    </citation>
    <scope>NUCLEOTIDE SEQUENCE [LARGE SCALE GENOMIC DNA]</scope>
    <source>
        <strain evidence="3">FD-334 SS-4</strain>
    </source>
</reference>
<evidence type="ECO:0000313" key="3">
    <source>
        <dbReference type="Proteomes" id="UP000054270"/>
    </source>
</evidence>
<keyword evidence="3" id="KW-1185">Reference proteome</keyword>
<dbReference type="AlphaFoldDB" id="A0A0D2LIL9"/>
<organism evidence="2 3">
    <name type="scientific">Hypholoma sublateritium (strain FD-334 SS-4)</name>
    <dbReference type="NCBI Taxonomy" id="945553"/>
    <lineage>
        <taxon>Eukaryota</taxon>
        <taxon>Fungi</taxon>
        <taxon>Dikarya</taxon>
        <taxon>Basidiomycota</taxon>
        <taxon>Agaricomycotina</taxon>
        <taxon>Agaricomycetes</taxon>
        <taxon>Agaricomycetidae</taxon>
        <taxon>Agaricales</taxon>
        <taxon>Agaricineae</taxon>
        <taxon>Strophariaceae</taxon>
        <taxon>Hypholoma</taxon>
    </lineage>
</organism>
<dbReference type="OMA" id="YAPICND"/>
<protein>
    <submittedName>
        <fullName evidence="2">Uncharacterized protein</fullName>
    </submittedName>
</protein>
<sequence>MRSQEIGLQKYHDDCYPVISSNKDTFERLAVLYAPICNDLGKLRAKTLEAASTKLKSNSTRRNELLSEVSKRARHQLEQAKQQEKTAEDATDLIDRFKKLVRTT</sequence>
<name>A0A0D2LIL9_HYPSF</name>
<accession>A0A0D2LIL9</accession>
<dbReference type="OrthoDB" id="3264586at2759"/>
<evidence type="ECO:0000256" key="1">
    <source>
        <dbReference type="SAM" id="Coils"/>
    </source>
</evidence>
<keyword evidence="1" id="KW-0175">Coiled coil</keyword>